<dbReference type="GO" id="GO:0005886">
    <property type="term" value="C:plasma membrane"/>
    <property type="evidence" value="ECO:0007669"/>
    <property type="project" value="TreeGrafter"/>
</dbReference>
<dbReference type="EMBL" id="JAWJAY010000001">
    <property type="protein sequence ID" value="MDV2883631.1"/>
    <property type="molecule type" value="Genomic_DNA"/>
</dbReference>
<dbReference type="InterPro" id="IPR006160">
    <property type="entry name" value="SCFA_transpt_AtoE"/>
</dbReference>
<feature type="transmembrane region" description="Helical" evidence="1">
    <location>
        <begin position="182"/>
        <end position="204"/>
    </location>
</feature>
<feature type="transmembrane region" description="Helical" evidence="1">
    <location>
        <begin position="54"/>
        <end position="77"/>
    </location>
</feature>
<feature type="transmembrane region" description="Helical" evidence="1">
    <location>
        <begin position="97"/>
        <end position="124"/>
    </location>
</feature>
<feature type="transmembrane region" description="Helical" evidence="1">
    <location>
        <begin position="20"/>
        <end position="38"/>
    </location>
</feature>
<evidence type="ECO:0000313" key="2">
    <source>
        <dbReference type="EMBL" id="MDV2883631.1"/>
    </source>
</evidence>
<proteinExistence type="predicted"/>
<protein>
    <submittedName>
        <fullName evidence="2">TIGR00366 family protein</fullName>
    </submittedName>
</protein>
<evidence type="ECO:0000256" key="1">
    <source>
        <dbReference type="SAM" id="Phobius"/>
    </source>
</evidence>
<keyword evidence="1" id="KW-0472">Membrane</keyword>
<dbReference type="Pfam" id="PF02667">
    <property type="entry name" value="SCFA_trans"/>
    <property type="match status" value="1"/>
</dbReference>
<keyword evidence="1" id="KW-1133">Transmembrane helix</keyword>
<feature type="transmembrane region" description="Helical" evidence="1">
    <location>
        <begin position="244"/>
        <end position="263"/>
    </location>
</feature>
<dbReference type="AlphaFoldDB" id="A0AAJ2KRZ6"/>
<dbReference type="PANTHER" id="PTHR41983">
    <property type="entry name" value="SHORT-CHAIN FATTY ACID TRANSPORTER-RELATED"/>
    <property type="match status" value="1"/>
</dbReference>
<accession>A0AAJ2KRZ6</accession>
<dbReference type="PANTHER" id="PTHR41983:SF2">
    <property type="entry name" value="SHORT-CHAIN FATTY ACID TRANSPORTER-RELATED"/>
    <property type="match status" value="1"/>
</dbReference>
<gene>
    <name evidence="2" type="ORF">RYX45_00460</name>
</gene>
<feature type="transmembrane region" description="Helical" evidence="1">
    <location>
        <begin position="136"/>
        <end position="162"/>
    </location>
</feature>
<keyword evidence="1" id="KW-0812">Transmembrane</keyword>
<evidence type="ECO:0000313" key="3">
    <source>
        <dbReference type="Proteomes" id="UP001285636"/>
    </source>
</evidence>
<organism evidence="2 3">
    <name type="scientific">Alkalihalophilus pseudofirmus</name>
    <name type="common">Bacillus pseudofirmus</name>
    <dbReference type="NCBI Taxonomy" id="79885"/>
    <lineage>
        <taxon>Bacteria</taxon>
        <taxon>Bacillati</taxon>
        <taxon>Bacillota</taxon>
        <taxon>Bacilli</taxon>
        <taxon>Bacillales</taxon>
        <taxon>Bacillaceae</taxon>
        <taxon>Alkalihalophilus</taxon>
    </lineage>
</organism>
<sequence>MFTRVADRFSRGIQRYLPDAFVIAVLMTIIVIAVAIFFNPSEPVQVVAAWGDGFWTYLAFTMQMVLLLLTGMVLASVPFIKKGLRAIAQFANTPTKAYLVTFLVAAAAYYINWGLAVVVGAIIAREIGKRNKRAHFPLLIAAAYAPTVLYTAGFSSSIGLTIATEGHFLEETMGVIPTSATIFHPSTIIIFLVLAISIPLFIILMAPKRDISSYEPPSESNQMTFDVPKNESLTPAQKLEYTPVLGMLIGAIGVVYTVGVFLSGRDLDLNLINLFFLSMGLFFHRSLGQFAQAFKQSVGSISPIVLQFPFYAGIIAVLGGSGLGDAIINGMISVATAETFNVFTYWAAGFINILAPSGGGQWALQGPLQIPAAIELGVDPAMTAMAVGWGDAWTNLIQPFWALPILSVVGLHIRHIMGYCILLSVWVGIITSVLIYFLY</sequence>
<dbReference type="RefSeq" id="WP_323465550.1">
    <property type="nucleotide sequence ID" value="NZ_CP144224.1"/>
</dbReference>
<feature type="transmembrane region" description="Helical" evidence="1">
    <location>
        <begin position="416"/>
        <end position="438"/>
    </location>
</feature>
<reference evidence="2" key="1">
    <citation type="submission" date="2023-10" db="EMBL/GenBank/DDBJ databases">
        <title>Screening of Alkalihalophilus pseudofirmusBZ-TG-HK211 and Its Alleviation of Salt Stress on Rapeseed Growth.</title>
        <authorList>
            <person name="Zhao B."/>
            <person name="Guo T."/>
        </authorList>
    </citation>
    <scope>NUCLEOTIDE SEQUENCE</scope>
    <source>
        <strain evidence="2">BZ-TG-HK211</strain>
    </source>
</reference>
<comment type="caution">
    <text evidence="2">The sequence shown here is derived from an EMBL/GenBank/DDBJ whole genome shotgun (WGS) entry which is preliminary data.</text>
</comment>
<dbReference type="Proteomes" id="UP001285636">
    <property type="component" value="Unassembled WGS sequence"/>
</dbReference>
<name>A0AAJ2KRZ6_ALKPS</name>
<feature type="transmembrane region" description="Helical" evidence="1">
    <location>
        <begin position="269"/>
        <end position="287"/>
    </location>
</feature>
<feature type="transmembrane region" description="Helical" evidence="1">
    <location>
        <begin position="308"/>
        <end position="332"/>
    </location>
</feature>